<sequence>MATALSLDSFPEELIERILSYCVVATPTPAVSSPAWVPVHPPTAPRPVCSRLAPLLVCKAFYRISLPHFYHTIHLTRPSQPANLLAALHHYPWLSCYVRRIVITGIFDGADQVFRRCSHVKALDITLDPRFPDQQYCPAVERMCDSLEALDAITHLTIRKPARLYLTHVGVKRLIVRLASAITGWIDLESAHLAFRISDDSISPPTAQPRGPISTLTHALSLAPSLHTFSTQLPSLWNEAILCVSRNPRLERIRLGGSDHDDGCGIISGGGLYMIQTRKHPRLAELIRNGTPMIRSRAHTVTSQSLAALSRATAGDKKDDAPTTHIVRHHSLKRHGRAY</sequence>
<reference evidence="3" key="1">
    <citation type="journal article" date="2017" name="Nat. Ecol. Evol.">
        <title>Genome expansion and lineage-specific genetic innovations in the forest pathogenic fungi Armillaria.</title>
        <authorList>
            <person name="Sipos G."/>
            <person name="Prasanna A.N."/>
            <person name="Walter M.C."/>
            <person name="O'Connor E."/>
            <person name="Balint B."/>
            <person name="Krizsan K."/>
            <person name="Kiss B."/>
            <person name="Hess J."/>
            <person name="Varga T."/>
            <person name="Slot J."/>
            <person name="Riley R."/>
            <person name="Boka B."/>
            <person name="Rigling D."/>
            <person name="Barry K."/>
            <person name="Lee J."/>
            <person name="Mihaltcheva S."/>
            <person name="LaButti K."/>
            <person name="Lipzen A."/>
            <person name="Waldron R."/>
            <person name="Moloney N.M."/>
            <person name="Sperisen C."/>
            <person name="Kredics L."/>
            <person name="Vagvoelgyi C."/>
            <person name="Patrignani A."/>
            <person name="Fitzpatrick D."/>
            <person name="Nagy I."/>
            <person name="Doyle S."/>
            <person name="Anderson J.B."/>
            <person name="Grigoriev I.V."/>
            <person name="Gueldener U."/>
            <person name="Muensterkoetter M."/>
            <person name="Nagy L.G."/>
        </authorList>
    </citation>
    <scope>NUCLEOTIDE SEQUENCE [LARGE SCALE GENOMIC DNA]</scope>
    <source>
        <strain evidence="3">C18/9</strain>
    </source>
</reference>
<dbReference type="OMA" id="RPSWHPY"/>
<dbReference type="OrthoDB" id="2786563at2759"/>
<accession>A0A284RK23</accession>
<keyword evidence="3" id="KW-1185">Reference proteome</keyword>
<gene>
    <name evidence="2" type="ORF">ARMOST_12485</name>
</gene>
<evidence type="ECO:0000313" key="3">
    <source>
        <dbReference type="Proteomes" id="UP000219338"/>
    </source>
</evidence>
<dbReference type="EMBL" id="FUEG01000010">
    <property type="protein sequence ID" value="SJL09109.1"/>
    <property type="molecule type" value="Genomic_DNA"/>
</dbReference>
<dbReference type="AlphaFoldDB" id="A0A284RK23"/>
<proteinExistence type="predicted"/>
<evidence type="ECO:0000313" key="2">
    <source>
        <dbReference type="EMBL" id="SJL09109.1"/>
    </source>
</evidence>
<organism evidence="2 3">
    <name type="scientific">Armillaria ostoyae</name>
    <name type="common">Armillaria root rot fungus</name>
    <dbReference type="NCBI Taxonomy" id="47428"/>
    <lineage>
        <taxon>Eukaryota</taxon>
        <taxon>Fungi</taxon>
        <taxon>Dikarya</taxon>
        <taxon>Basidiomycota</taxon>
        <taxon>Agaricomycotina</taxon>
        <taxon>Agaricomycetes</taxon>
        <taxon>Agaricomycetidae</taxon>
        <taxon>Agaricales</taxon>
        <taxon>Marasmiineae</taxon>
        <taxon>Physalacriaceae</taxon>
        <taxon>Armillaria</taxon>
    </lineage>
</organism>
<dbReference type="Proteomes" id="UP000219338">
    <property type="component" value="Unassembled WGS sequence"/>
</dbReference>
<name>A0A284RK23_ARMOS</name>
<evidence type="ECO:0008006" key="4">
    <source>
        <dbReference type="Google" id="ProtNLM"/>
    </source>
</evidence>
<feature type="region of interest" description="Disordered" evidence="1">
    <location>
        <begin position="305"/>
        <end position="325"/>
    </location>
</feature>
<protein>
    <recommendedName>
        <fullName evidence="4">F-box domain-containing protein</fullName>
    </recommendedName>
</protein>
<evidence type="ECO:0000256" key="1">
    <source>
        <dbReference type="SAM" id="MobiDB-lite"/>
    </source>
</evidence>